<keyword evidence="2" id="KW-0812">Transmembrane</keyword>
<dbReference type="RefSeq" id="WP_169580137.1">
    <property type="nucleotide sequence ID" value="NZ_CP051480.1"/>
</dbReference>
<dbReference type="KEGG" id="mphn:HGG64_01135"/>
<protein>
    <submittedName>
        <fullName evidence="3">Uncharacterized protein</fullName>
    </submittedName>
</protein>
<keyword evidence="2" id="KW-1133">Transmembrane helix</keyword>
<accession>A0A858TZU5</accession>
<keyword evidence="2" id="KW-0472">Membrane</keyword>
<evidence type="ECO:0000256" key="1">
    <source>
        <dbReference type="SAM" id="MobiDB-lite"/>
    </source>
</evidence>
<proteinExistence type="predicted"/>
<dbReference type="Proteomes" id="UP000501728">
    <property type="component" value="Chromosome"/>
</dbReference>
<feature type="region of interest" description="Disordered" evidence="1">
    <location>
        <begin position="1"/>
        <end position="20"/>
    </location>
</feature>
<reference evidence="3 4" key="1">
    <citation type="submission" date="2020-04" db="EMBL/GenBank/DDBJ databases">
        <title>Novel Mycoplasma species detected in Phocoena phocoena (harbor porpoise) from the USA.</title>
        <authorList>
            <person name="Volokhov D.V."/>
        </authorList>
    </citation>
    <scope>NUCLEOTIDE SEQUENCE [LARGE SCALE GENOMIC DNA]</scope>
    <source>
        <strain evidence="3 4">C264-NAS</strain>
    </source>
</reference>
<feature type="transmembrane region" description="Helical" evidence="2">
    <location>
        <begin position="31"/>
        <end position="55"/>
    </location>
</feature>
<dbReference type="EMBL" id="CP051480">
    <property type="protein sequence ID" value="QJG66314.1"/>
    <property type="molecule type" value="Genomic_DNA"/>
</dbReference>
<organism evidence="3 4">
    <name type="scientific">Mycoplasma phocoeninasale</name>
    <dbReference type="NCBI Taxonomy" id="2726117"/>
    <lineage>
        <taxon>Bacteria</taxon>
        <taxon>Bacillati</taxon>
        <taxon>Mycoplasmatota</taxon>
        <taxon>Mollicutes</taxon>
        <taxon>Mycoplasmataceae</taxon>
        <taxon>Mycoplasma</taxon>
    </lineage>
</organism>
<evidence type="ECO:0000256" key="2">
    <source>
        <dbReference type="SAM" id="Phobius"/>
    </source>
</evidence>
<dbReference type="AlphaFoldDB" id="A0A858TZU5"/>
<keyword evidence="4" id="KW-1185">Reference proteome</keyword>
<gene>
    <name evidence="3" type="ORF">HGG64_01135</name>
</gene>
<name>A0A858TZU5_9MOLU</name>
<sequence length="275" mass="31737">MESNDNKNEMNLNNLETKKVGAPNRKNKKKIVATTAMFLGILVPIVAVIAIPLAVNSKANIKRSKFFPDDANKVELSETNNEAIFTQNSGNRIDIMSTNLGTINKMDNDSKSQEHGVRYKNELKFFSASPELNSIVSKILDRHDITNITETKSKIYSIDLKEIFDKYNEDRKSKVTTKEFFLSIKNLVTSISYYYYDNDSIHYFDQKEGYLGYLTAEFFKKIYKYLQENEMATFKIKEAKLEAFIELESDFKTIKSLNFENKVIIETEKVSVENK</sequence>
<evidence type="ECO:0000313" key="3">
    <source>
        <dbReference type="EMBL" id="QJG66314.1"/>
    </source>
</evidence>
<evidence type="ECO:0000313" key="4">
    <source>
        <dbReference type="Proteomes" id="UP000501728"/>
    </source>
</evidence>